<accession>A0ABR2MQ24</accession>
<dbReference type="PROSITE" id="PS50055">
    <property type="entry name" value="TYR_PHOSPHATASE_PTP"/>
    <property type="match status" value="1"/>
</dbReference>
<dbReference type="Pfam" id="PF00102">
    <property type="entry name" value="Y_phosphatase"/>
    <property type="match status" value="1"/>
</dbReference>
<dbReference type="InterPro" id="IPR016130">
    <property type="entry name" value="Tyr_Pase_AS"/>
</dbReference>
<name>A0ABR2MQ24_9ASPA</name>
<proteinExistence type="predicted"/>
<evidence type="ECO:0000313" key="4">
    <source>
        <dbReference type="Proteomes" id="UP001412067"/>
    </source>
</evidence>
<evidence type="ECO:0000259" key="2">
    <source>
        <dbReference type="PROSITE" id="PS50056"/>
    </source>
</evidence>
<feature type="domain" description="Tyrosine specific protein phosphatases" evidence="2">
    <location>
        <begin position="256"/>
        <end position="323"/>
    </location>
</feature>
<dbReference type="SMART" id="SM00194">
    <property type="entry name" value="PTPc"/>
    <property type="match status" value="1"/>
</dbReference>
<dbReference type="InterPro" id="IPR003595">
    <property type="entry name" value="Tyr_Pase_cat"/>
</dbReference>
<dbReference type="PROSITE" id="PS00383">
    <property type="entry name" value="TYR_PHOSPHATASE_1"/>
    <property type="match status" value="1"/>
</dbReference>
<dbReference type="InterPro" id="IPR029021">
    <property type="entry name" value="Prot-tyrosine_phosphatase-like"/>
</dbReference>
<organism evidence="3 4">
    <name type="scientific">Platanthera guangdongensis</name>
    <dbReference type="NCBI Taxonomy" id="2320717"/>
    <lineage>
        <taxon>Eukaryota</taxon>
        <taxon>Viridiplantae</taxon>
        <taxon>Streptophyta</taxon>
        <taxon>Embryophyta</taxon>
        <taxon>Tracheophyta</taxon>
        <taxon>Spermatophyta</taxon>
        <taxon>Magnoliopsida</taxon>
        <taxon>Liliopsida</taxon>
        <taxon>Asparagales</taxon>
        <taxon>Orchidaceae</taxon>
        <taxon>Orchidoideae</taxon>
        <taxon>Orchideae</taxon>
        <taxon>Orchidinae</taxon>
        <taxon>Platanthera</taxon>
    </lineage>
</organism>
<protein>
    <submittedName>
        <fullName evidence="3">Protein-tyrosine-phosphatase PTP1</fullName>
    </submittedName>
</protein>
<dbReference type="Proteomes" id="UP001412067">
    <property type="component" value="Unassembled WGS sequence"/>
</dbReference>
<evidence type="ECO:0000259" key="1">
    <source>
        <dbReference type="PROSITE" id="PS50055"/>
    </source>
</evidence>
<keyword evidence="4" id="KW-1185">Reference proteome</keyword>
<dbReference type="PANTHER" id="PTHR19134:SF449">
    <property type="entry name" value="TYROSINE-PROTEIN PHOSPHATASE 1"/>
    <property type="match status" value="1"/>
</dbReference>
<comment type="caution">
    <text evidence="3">The sequence shown here is derived from an EMBL/GenBank/DDBJ whole genome shotgun (WGS) entry which is preliminary data.</text>
</comment>
<dbReference type="InterPro" id="IPR000242">
    <property type="entry name" value="PTP_cat"/>
</dbReference>
<dbReference type="Gene3D" id="3.90.190.10">
    <property type="entry name" value="Protein tyrosine phosphatase superfamily"/>
    <property type="match status" value="1"/>
</dbReference>
<gene>
    <name evidence="3" type="primary">PTP1</name>
    <name evidence="3" type="ORF">KSP40_PGU011338</name>
</gene>
<feature type="domain" description="Tyrosine-protein phosphatase" evidence="1">
    <location>
        <begin position="67"/>
        <end position="323"/>
    </location>
</feature>
<dbReference type="PROSITE" id="PS50056">
    <property type="entry name" value="TYR_PHOSPHATASE_2"/>
    <property type="match status" value="1"/>
</dbReference>
<reference evidence="3 4" key="1">
    <citation type="journal article" date="2022" name="Nat. Plants">
        <title>Genomes of leafy and leafless Platanthera orchids illuminate the evolution of mycoheterotrophy.</title>
        <authorList>
            <person name="Li M.H."/>
            <person name="Liu K.W."/>
            <person name="Li Z."/>
            <person name="Lu H.C."/>
            <person name="Ye Q.L."/>
            <person name="Zhang D."/>
            <person name="Wang J.Y."/>
            <person name="Li Y.F."/>
            <person name="Zhong Z.M."/>
            <person name="Liu X."/>
            <person name="Yu X."/>
            <person name="Liu D.K."/>
            <person name="Tu X.D."/>
            <person name="Liu B."/>
            <person name="Hao Y."/>
            <person name="Liao X.Y."/>
            <person name="Jiang Y.T."/>
            <person name="Sun W.H."/>
            <person name="Chen J."/>
            <person name="Chen Y.Q."/>
            <person name="Ai Y."/>
            <person name="Zhai J.W."/>
            <person name="Wu S.S."/>
            <person name="Zhou Z."/>
            <person name="Hsiao Y.Y."/>
            <person name="Wu W.L."/>
            <person name="Chen Y.Y."/>
            <person name="Lin Y.F."/>
            <person name="Hsu J.L."/>
            <person name="Li C.Y."/>
            <person name="Wang Z.W."/>
            <person name="Zhao X."/>
            <person name="Zhong W.Y."/>
            <person name="Ma X.K."/>
            <person name="Ma L."/>
            <person name="Huang J."/>
            <person name="Chen G.Z."/>
            <person name="Huang M.Z."/>
            <person name="Huang L."/>
            <person name="Peng D.H."/>
            <person name="Luo Y.B."/>
            <person name="Zou S.Q."/>
            <person name="Chen S.P."/>
            <person name="Lan S."/>
            <person name="Tsai W.C."/>
            <person name="Van de Peer Y."/>
            <person name="Liu Z.J."/>
        </authorList>
    </citation>
    <scope>NUCLEOTIDE SEQUENCE [LARGE SCALE GENOMIC DNA]</scope>
    <source>
        <strain evidence="3">Lor288</strain>
    </source>
</reference>
<dbReference type="InterPro" id="IPR000387">
    <property type="entry name" value="Tyr_Pase_dom"/>
</dbReference>
<evidence type="ECO:0000313" key="3">
    <source>
        <dbReference type="EMBL" id="KAK8966297.1"/>
    </source>
</evidence>
<dbReference type="PANTHER" id="PTHR19134">
    <property type="entry name" value="RECEPTOR-TYPE TYROSINE-PROTEIN PHOSPHATASE"/>
    <property type="match status" value="1"/>
</dbReference>
<dbReference type="SMART" id="SM00404">
    <property type="entry name" value="PTPc_motif"/>
    <property type="match status" value="1"/>
</dbReference>
<dbReference type="PRINTS" id="PR00700">
    <property type="entry name" value="PRTYPHPHTASE"/>
</dbReference>
<dbReference type="EMBL" id="JBBWWR010000005">
    <property type="protein sequence ID" value="KAK8966297.1"/>
    <property type="molecule type" value="Genomic_DNA"/>
</dbReference>
<sequence>MTGGPVPVHSAPSSSSIAGTVGSSGFFDPAGLCSDPPPSIRLSPDQLKHCSVALATLKKILQNPHKIELEFDLLQNKRFTKQDVVRKCSVALQSGNLSKNRYTDVLPYDSSRVILNPTKENEHFNGDYINANFISAGISDHLTRFIATQGPLLESFEDFWEMVKQFHCPAIVMLTAVDNPKMMGKCADYFQTENGTREFTKLTIRNKLTRKTESSLILCCLEVKKKVPHESSMSVLHIQYPDWPDHGVPQDTAVVREILKRTYHIPSHLGPIIVHCSAGIGRTGTYCVIHSTIQRILIGDMSSLDLSKTVADFRSQRMGMVQTVTGRGAKLGYKLALDGCKGLVTSWRRCPESWRGKRLTVMTSVLEGNCGMQGSLL</sequence>
<dbReference type="SUPFAM" id="SSF52799">
    <property type="entry name" value="(Phosphotyrosine protein) phosphatases II"/>
    <property type="match status" value="1"/>
</dbReference>
<dbReference type="InterPro" id="IPR050348">
    <property type="entry name" value="Protein-Tyr_Phosphatase"/>
</dbReference>